<organism evidence="1 2">
    <name type="scientific">Sphingomonas kaistensis</name>
    <dbReference type="NCBI Taxonomy" id="298708"/>
    <lineage>
        <taxon>Bacteria</taxon>
        <taxon>Pseudomonadati</taxon>
        <taxon>Pseudomonadota</taxon>
        <taxon>Alphaproteobacteria</taxon>
        <taxon>Sphingomonadales</taxon>
        <taxon>Sphingomonadaceae</taxon>
        <taxon>Sphingomonas</taxon>
    </lineage>
</organism>
<proteinExistence type="predicted"/>
<dbReference type="Pfam" id="PF13469">
    <property type="entry name" value="Sulfotransfer_3"/>
    <property type="match status" value="1"/>
</dbReference>
<protein>
    <submittedName>
        <fullName evidence="1">Sulfotransferase</fullName>
        <ecNumber evidence="1">2.8.2.-</ecNumber>
    </submittedName>
</protein>
<name>A0ABZ2G2E5_9SPHN</name>
<sequence length="407" mass="45772">MITPLPFLDRTNRALAKAPPVTLDPDEIEAFVLKRAGAARIDGDHWRPWFSLLAEELERHAALNPLGRLVANGQLVGLLTARVRAERLLARHPEIMDRPIERPIIIMGPMRSGSTRVQRLLASDPRFAWTRFYESLFPVPYGRGNVRRKWQAAAVHRLLRTLNPAVQRIHPSGPTLPDEEFGHLSYAMTSAQAAVQWHVPGLVAAEKQRDWSPVMNELATLLRLNGWARGEKPGRRWVLKCPAYGDMADALFEAFPDASVIHLGRDPATVVASSASLVFEQRRIHSDAVHREAVGAEWFARTLERQQNQDAARKRHPAIAAFDLSYDEVSSDWRAAMHRLYHFLGEPLTEEALGGMAAYLDRASEHRGHRYDAKAFGLDEEEVRRPFDRSSAYETSKAPILAAAAYS</sequence>
<dbReference type="GO" id="GO:0016740">
    <property type="term" value="F:transferase activity"/>
    <property type="evidence" value="ECO:0007669"/>
    <property type="project" value="UniProtKB-KW"/>
</dbReference>
<dbReference type="PANTHER" id="PTHR36451">
    <property type="entry name" value="PAPS-DEPENDENT SULFOTRANSFERASE STF3"/>
    <property type="match status" value="1"/>
</dbReference>
<dbReference type="EMBL" id="CP145607">
    <property type="protein sequence ID" value="WWM70748.1"/>
    <property type="molecule type" value="Genomic_DNA"/>
</dbReference>
<reference evidence="1 2" key="1">
    <citation type="submission" date="2024-02" db="EMBL/GenBank/DDBJ databases">
        <title>Full genome sequence of Sphingomonas kaistensis.</title>
        <authorList>
            <person name="Poletto B.L."/>
            <person name="Silva G."/>
            <person name="Galante D."/>
            <person name="Campos K.R."/>
            <person name="Santos M.B.N."/>
            <person name="Sacchi C.T."/>
        </authorList>
    </citation>
    <scope>NUCLEOTIDE SEQUENCE [LARGE SCALE GENOMIC DNA]</scope>
    <source>
        <strain evidence="1 2">MA4R</strain>
    </source>
</reference>
<dbReference type="RefSeq" id="WP_338503771.1">
    <property type="nucleotide sequence ID" value="NZ_CP145607.1"/>
</dbReference>
<dbReference type="EC" id="2.8.2.-" evidence="1"/>
<dbReference type="Proteomes" id="UP001382935">
    <property type="component" value="Chromosome"/>
</dbReference>
<dbReference type="InterPro" id="IPR027417">
    <property type="entry name" value="P-loop_NTPase"/>
</dbReference>
<accession>A0ABZ2G2E5</accession>
<keyword evidence="2" id="KW-1185">Reference proteome</keyword>
<dbReference type="Gene3D" id="3.40.50.300">
    <property type="entry name" value="P-loop containing nucleotide triphosphate hydrolases"/>
    <property type="match status" value="1"/>
</dbReference>
<evidence type="ECO:0000313" key="2">
    <source>
        <dbReference type="Proteomes" id="UP001382935"/>
    </source>
</evidence>
<keyword evidence="1" id="KW-0808">Transferase</keyword>
<dbReference type="SUPFAM" id="SSF52540">
    <property type="entry name" value="P-loop containing nucleoside triphosphate hydrolases"/>
    <property type="match status" value="1"/>
</dbReference>
<gene>
    <name evidence="1" type="ORF">V6R86_08695</name>
</gene>
<evidence type="ECO:0000313" key="1">
    <source>
        <dbReference type="EMBL" id="WWM70748.1"/>
    </source>
</evidence>
<dbReference type="InterPro" id="IPR052736">
    <property type="entry name" value="Stf3_sulfotransferase"/>
</dbReference>
<dbReference type="PANTHER" id="PTHR36451:SF1">
    <property type="entry name" value="OMEGA-HYDROXY-BETA-DIHYDROMENAQUINONE-9 SULFOTRANSFERASE STF3"/>
    <property type="match status" value="1"/>
</dbReference>